<organism evidence="1 2">
    <name type="scientific">Leucania separata nucleopolyhedrovirus</name>
    <name type="common">LsNPV</name>
    <dbReference type="NCBI Taxonomy" id="1307956"/>
    <lineage>
        <taxon>Viruses</taxon>
        <taxon>Viruses incertae sedis</taxon>
        <taxon>Naldaviricetes</taxon>
        <taxon>Lefavirales</taxon>
        <taxon>Baculoviridae</taxon>
        <taxon>Alphabaculovirus</taxon>
        <taxon>Alphabaculovirus leseparatae</taxon>
    </lineage>
</organism>
<proteinExistence type="predicted"/>
<dbReference type="InterPro" id="IPR009235">
    <property type="entry name" value="AcMNPV_Orf146"/>
</dbReference>
<dbReference type="KEGG" id="vg:5176273"/>
<dbReference type="GeneID" id="5176273"/>
<evidence type="ECO:0000313" key="2">
    <source>
        <dbReference type="Proteomes" id="UP000201737"/>
    </source>
</evidence>
<accession>Q0ILA4</accession>
<keyword evidence="2" id="KW-1185">Reference proteome</keyword>
<reference evidence="1 2" key="2">
    <citation type="journal article" date="2007" name="Virus Res.">
        <title>P13 of Leucania separata multiple nuclear polyhedrosis virus affected the polyhedra and budded virions yields of AcMNPV.</title>
        <authorList>
            <person name="Du E.Q."/>
            <person name="Yan F."/>
            <person name="Jin W.X."/>
            <person name="Lu N."/>
            <person name="Xiao H.Z."/>
            <person name="Lu S.Y."/>
            <person name="Qi Y.P."/>
        </authorList>
    </citation>
    <scope>NUCLEOTIDE SEQUENCE [LARGE SCALE GENOMIC DNA]</scope>
    <source>
        <strain evidence="1 2">AH1</strain>
    </source>
</reference>
<dbReference type="EMBL" id="AY394490">
    <property type="protein sequence ID" value="AAR28779.1"/>
    <property type="molecule type" value="Genomic_DNA"/>
</dbReference>
<dbReference type="OrthoDB" id="25680at10239"/>
<reference evidence="1 2" key="1">
    <citation type="journal article" date="2007" name="Virus Genes">
        <title>Genome sequence of Leucania seperata nucleopolyhedrovirus.</title>
        <authorList>
            <person name="Xiao H."/>
            <person name="Qi Y."/>
        </authorList>
    </citation>
    <scope>NUCLEOTIDE SEQUENCE [LARGE SCALE GENOMIC DNA]</scope>
    <source>
        <strain evidence="1 2">AH1</strain>
    </source>
</reference>
<dbReference type="RefSeq" id="YP_758312.1">
    <property type="nucleotide sequence ID" value="NC_008348.1"/>
</dbReference>
<organismHost>
    <name type="scientific">Lepidoptera</name>
    <name type="common">moths &amp; butterflies</name>
    <dbReference type="NCBI Taxonomy" id="7088"/>
</organismHost>
<dbReference type="Proteomes" id="UP000201737">
    <property type="component" value="Segment"/>
</dbReference>
<protein>
    <submittedName>
        <fullName evidence="1">ORF15</fullName>
    </submittedName>
</protein>
<evidence type="ECO:0000313" key="1">
    <source>
        <dbReference type="EMBL" id="AAR28779.1"/>
    </source>
</evidence>
<sequence>MDINLYEPFRQANLISFTIADAPNCIVRMMFRYECGESAPCQDYKTTTRLVSGYEKTKRPILMNIRQVHNVKECVGNYVISCFVLPFVSLGLVQHKSFNRSINVVVVRNDARAVQVWHVLCMRKSSESASMRSIRAISFARDETTDMLDSYGKLLFCVSGNVPSRFVQYMSKNGTNVNDIDALLVAEPQLAVNNSPVLLETTQIVTNGLGPVRVD</sequence>
<name>Q0ILA4_NPVLS</name>
<dbReference type="Pfam" id="PF05959">
    <property type="entry name" value="DUF884"/>
    <property type="match status" value="1"/>
</dbReference>